<organism evidence="2 3">
    <name type="scientific">Candidatus Lloydbacteria bacterium RIFCSPLOWO2_01_FULL_50_20</name>
    <dbReference type="NCBI Taxonomy" id="1798665"/>
    <lineage>
        <taxon>Bacteria</taxon>
        <taxon>Candidatus Lloydiibacteriota</taxon>
    </lineage>
</organism>
<name>A0A1G2DFP3_9BACT</name>
<dbReference type="InterPro" id="IPR036515">
    <property type="entry name" value="Transposase_17_sf"/>
</dbReference>
<dbReference type="Proteomes" id="UP000178534">
    <property type="component" value="Unassembled WGS sequence"/>
</dbReference>
<dbReference type="STRING" id="1798665.A2942_02750"/>
<gene>
    <name evidence="2" type="ORF">A2942_02750</name>
</gene>
<accession>A0A1G2DFP3</accession>
<feature type="domain" description="Transposase IS200-like" evidence="1">
    <location>
        <begin position="9"/>
        <end position="126"/>
    </location>
</feature>
<evidence type="ECO:0000313" key="3">
    <source>
        <dbReference type="Proteomes" id="UP000178534"/>
    </source>
</evidence>
<dbReference type="Pfam" id="PF01797">
    <property type="entry name" value="Y1_Tnp"/>
    <property type="match status" value="1"/>
</dbReference>
<protein>
    <recommendedName>
        <fullName evidence="1">Transposase IS200-like domain-containing protein</fullName>
    </recommendedName>
</protein>
<dbReference type="GO" id="GO:0004803">
    <property type="term" value="F:transposase activity"/>
    <property type="evidence" value="ECO:0007669"/>
    <property type="project" value="InterPro"/>
</dbReference>
<dbReference type="GO" id="GO:0003677">
    <property type="term" value="F:DNA binding"/>
    <property type="evidence" value="ECO:0007669"/>
    <property type="project" value="InterPro"/>
</dbReference>
<dbReference type="SUPFAM" id="SSF143422">
    <property type="entry name" value="Transposase IS200-like"/>
    <property type="match status" value="1"/>
</dbReference>
<dbReference type="Gene3D" id="3.30.70.1290">
    <property type="entry name" value="Transposase IS200-like"/>
    <property type="match status" value="1"/>
</dbReference>
<dbReference type="PANTHER" id="PTHR34322">
    <property type="entry name" value="TRANSPOSASE, Y1_TNP DOMAIN-CONTAINING"/>
    <property type="match status" value="1"/>
</dbReference>
<dbReference type="SMART" id="SM01321">
    <property type="entry name" value="Y1_Tnp"/>
    <property type="match status" value="1"/>
</dbReference>
<proteinExistence type="predicted"/>
<dbReference type="EMBL" id="MHLP01000023">
    <property type="protein sequence ID" value="OGZ12396.1"/>
    <property type="molecule type" value="Genomic_DNA"/>
</dbReference>
<reference evidence="2 3" key="1">
    <citation type="journal article" date="2016" name="Nat. Commun.">
        <title>Thousands of microbial genomes shed light on interconnected biogeochemical processes in an aquifer system.</title>
        <authorList>
            <person name="Anantharaman K."/>
            <person name="Brown C.T."/>
            <person name="Hug L.A."/>
            <person name="Sharon I."/>
            <person name="Castelle C.J."/>
            <person name="Probst A.J."/>
            <person name="Thomas B.C."/>
            <person name="Singh A."/>
            <person name="Wilkins M.J."/>
            <person name="Karaoz U."/>
            <person name="Brodie E.L."/>
            <person name="Williams K.H."/>
            <person name="Hubbard S.S."/>
            <person name="Banfield J.F."/>
        </authorList>
    </citation>
    <scope>NUCLEOTIDE SEQUENCE [LARGE SCALE GENOMIC DNA]</scope>
</reference>
<comment type="caution">
    <text evidence="2">The sequence shown here is derived from an EMBL/GenBank/DDBJ whole genome shotgun (WGS) entry which is preliminary data.</text>
</comment>
<evidence type="ECO:0000313" key="2">
    <source>
        <dbReference type="EMBL" id="OGZ12396.1"/>
    </source>
</evidence>
<dbReference type="AlphaFoldDB" id="A0A1G2DFP3"/>
<dbReference type="PANTHER" id="PTHR34322:SF2">
    <property type="entry name" value="TRANSPOSASE IS200-LIKE DOMAIN-CONTAINING PROTEIN"/>
    <property type="match status" value="1"/>
</dbReference>
<dbReference type="InterPro" id="IPR002686">
    <property type="entry name" value="Transposase_17"/>
</dbReference>
<dbReference type="GO" id="GO:0006313">
    <property type="term" value="P:DNA transposition"/>
    <property type="evidence" value="ECO:0007669"/>
    <property type="project" value="InterPro"/>
</dbReference>
<evidence type="ECO:0000259" key="1">
    <source>
        <dbReference type="SMART" id="SM01321"/>
    </source>
</evidence>
<sequence>MPRGPRVDVGDYVYHVINRAAGRRTIFPDSGAYRSFEDLLIEGQKTWEMPMLAYVIMPNHWHMLVYPRKDGDMGKYFHWLTTTHACRLRAFRNTIGEGPVYQGRYKSFLVDTDAYVLTALKYIECNPVRAGLVETPEEWKWGSAHRRIFGTEQERALLAPPPVPLPDSYRVWINAGESEEALRQIRGSVSKGIPFGDDVWRDRMITKFVLKHTTRPAGRPKIIK</sequence>